<dbReference type="HOGENOM" id="CLU_1740450_0_0_1"/>
<protein>
    <submittedName>
        <fullName evidence="1">Uncharacterized protein</fullName>
    </submittedName>
</protein>
<dbReference type="RefSeq" id="XP_012047072.1">
    <property type="nucleotide sequence ID" value="XM_012191682.1"/>
</dbReference>
<dbReference type="EMBL" id="CP003820">
    <property type="protein sequence ID" value="AFR92995.1"/>
    <property type="molecule type" value="Genomic_DNA"/>
</dbReference>
<proteinExistence type="predicted"/>
<dbReference type="AlphaFoldDB" id="J9VMT6"/>
<dbReference type="GeneID" id="23890242"/>
<evidence type="ECO:0000313" key="1">
    <source>
        <dbReference type="EMBL" id="AFR92995.1"/>
    </source>
</evidence>
<sequence length="150" mass="16572">MAAFVQVPIVRWSRCVNAHWSTVESITDRLPVSVSELSPYYKADQPCGALNQEIFSAGEKLITCSPISLFQDGNKLAKHATEEVDESSRDHSQTFSRHDCLVSLEKSGNKGWLLSASLLRLPFGLINKLSCLLPVVTPIITTLRLNSNSE</sequence>
<reference evidence="1 2" key="1">
    <citation type="journal article" date="2014" name="PLoS Genet.">
        <title>Analysis of the genome and transcriptome of Cryptococcus neoformans var. grubii reveals complex RNA expression and microevolution leading to virulence attenuation.</title>
        <authorList>
            <person name="Janbon G."/>
            <person name="Ormerod K.L."/>
            <person name="Paulet D."/>
            <person name="Byrnes E.J.III."/>
            <person name="Yadav V."/>
            <person name="Chatterjee G."/>
            <person name="Mullapudi N."/>
            <person name="Hon C.C."/>
            <person name="Billmyre R.B."/>
            <person name="Brunel F."/>
            <person name="Bahn Y.S."/>
            <person name="Chen W."/>
            <person name="Chen Y."/>
            <person name="Chow E.W."/>
            <person name="Coppee J.Y."/>
            <person name="Floyd-Averette A."/>
            <person name="Gaillardin C."/>
            <person name="Gerik K.J."/>
            <person name="Goldberg J."/>
            <person name="Gonzalez-Hilarion S."/>
            <person name="Gujja S."/>
            <person name="Hamlin J.L."/>
            <person name="Hsueh Y.P."/>
            <person name="Ianiri G."/>
            <person name="Jones S."/>
            <person name="Kodira C.D."/>
            <person name="Kozubowski L."/>
            <person name="Lam W."/>
            <person name="Marra M."/>
            <person name="Mesner L.D."/>
            <person name="Mieczkowski P.A."/>
            <person name="Moyrand F."/>
            <person name="Nielsen K."/>
            <person name="Proux C."/>
            <person name="Rossignol T."/>
            <person name="Schein J.E."/>
            <person name="Sun S."/>
            <person name="Wollschlaeger C."/>
            <person name="Wood I.A."/>
            <person name="Zeng Q."/>
            <person name="Neuveglise C."/>
            <person name="Newlon C.S."/>
            <person name="Perfect J.R."/>
            <person name="Lodge J.K."/>
            <person name="Idnurm A."/>
            <person name="Stajich J.E."/>
            <person name="Kronstad J.W."/>
            <person name="Sanyal K."/>
            <person name="Heitman J."/>
            <person name="Fraser J.A."/>
            <person name="Cuomo C.A."/>
            <person name="Dietrich F.S."/>
        </authorList>
    </citation>
    <scope>NUCLEOTIDE SEQUENCE [LARGE SCALE GENOMIC DNA]</scope>
    <source>
        <strain evidence="2">H99 / ATCC 208821 / CBS 10515 / FGSC 9487</strain>
    </source>
</reference>
<accession>J9VMT6</accession>
<name>J9VMT6_CRYN9</name>
<dbReference type="VEuPathDB" id="FungiDB:CNAG_07393"/>
<evidence type="ECO:0000313" key="2">
    <source>
        <dbReference type="Proteomes" id="UP000010091"/>
    </source>
</evidence>
<keyword evidence="2" id="KW-1185">Reference proteome</keyword>
<dbReference type="Proteomes" id="UP000010091">
    <property type="component" value="Chromosome 1"/>
</dbReference>
<dbReference type="KEGG" id="cng:CNAG_07393"/>
<gene>
    <name evidence="1" type="ORF">CNAG_07393</name>
</gene>
<organism evidence="1 2">
    <name type="scientific">Cryptococcus neoformans (strain H99 / ATCC 208821 / CBS 10515 / FGSC 9487)</name>
    <name type="common">Cryptococcus neoformans var. grubii serotype A</name>
    <dbReference type="NCBI Taxonomy" id="235443"/>
    <lineage>
        <taxon>Eukaryota</taxon>
        <taxon>Fungi</taxon>
        <taxon>Dikarya</taxon>
        <taxon>Basidiomycota</taxon>
        <taxon>Agaricomycotina</taxon>
        <taxon>Tremellomycetes</taxon>
        <taxon>Tremellales</taxon>
        <taxon>Cryptococcaceae</taxon>
        <taxon>Cryptococcus</taxon>
        <taxon>Cryptococcus neoformans species complex</taxon>
    </lineage>
</organism>